<reference evidence="2" key="1">
    <citation type="submission" date="2020-03" db="EMBL/GenBank/DDBJ databases">
        <title>A mixture of massive structural variations and highly conserved coding sequences in Ustilaginoidea virens genome.</title>
        <authorList>
            <person name="Zhang K."/>
            <person name="Zhao Z."/>
            <person name="Zhang Z."/>
            <person name="Li Y."/>
            <person name="Hsiang T."/>
            <person name="Sun W."/>
        </authorList>
    </citation>
    <scope>NUCLEOTIDE SEQUENCE</scope>
    <source>
        <strain evidence="2">UV-8b</strain>
    </source>
</reference>
<dbReference type="GeneID" id="66066454"/>
<evidence type="ECO:0000313" key="2">
    <source>
        <dbReference type="EMBL" id="QUC21434.1"/>
    </source>
</evidence>
<evidence type="ECO:0000256" key="1">
    <source>
        <dbReference type="SAM" id="MobiDB-lite"/>
    </source>
</evidence>
<evidence type="ECO:0000313" key="3">
    <source>
        <dbReference type="Proteomes" id="UP000027002"/>
    </source>
</evidence>
<gene>
    <name evidence="2" type="ORF">UV8b_05677</name>
</gene>
<organism evidence="2 3">
    <name type="scientific">Ustilaginoidea virens</name>
    <name type="common">Rice false smut fungus</name>
    <name type="synonym">Villosiclava virens</name>
    <dbReference type="NCBI Taxonomy" id="1159556"/>
    <lineage>
        <taxon>Eukaryota</taxon>
        <taxon>Fungi</taxon>
        <taxon>Dikarya</taxon>
        <taxon>Ascomycota</taxon>
        <taxon>Pezizomycotina</taxon>
        <taxon>Sordariomycetes</taxon>
        <taxon>Hypocreomycetidae</taxon>
        <taxon>Hypocreales</taxon>
        <taxon>Clavicipitaceae</taxon>
        <taxon>Ustilaginoidea</taxon>
    </lineage>
</organism>
<sequence length="132" mass="14878">MGRRSLTPSKRASDDDVVPPPFKVHRAGPNLPLVPQDAAGHKVMPSLLEHSTSASASASTTGSHGRWIMLETTRRQQCRAPVSGTDLSMVRVRMLDWLPELWEREGLLPRIDDLMLRIRGTQGRQALRYWQQ</sequence>
<feature type="compositionally biased region" description="Polar residues" evidence="1">
    <location>
        <begin position="1"/>
        <end position="10"/>
    </location>
</feature>
<dbReference type="RefSeq" id="XP_042999107.1">
    <property type="nucleotide sequence ID" value="XM_043143174.1"/>
</dbReference>
<feature type="region of interest" description="Disordered" evidence="1">
    <location>
        <begin position="1"/>
        <end position="64"/>
    </location>
</feature>
<dbReference type="Proteomes" id="UP000027002">
    <property type="component" value="Chromosome 4"/>
</dbReference>
<keyword evidence="3" id="KW-1185">Reference proteome</keyword>
<protein>
    <submittedName>
        <fullName evidence="2">Uncharacterized protein</fullName>
    </submittedName>
</protein>
<name>A0A8E5HUD7_USTVR</name>
<dbReference type="EMBL" id="CP072756">
    <property type="protein sequence ID" value="QUC21434.1"/>
    <property type="molecule type" value="Genomic_DNA"/>
</dbReference>
<dbReference type="KEGG" id="uvi:66066454"/>
<proteinExistence type="predicted"/>
<accession>A0A8E5HUD7</accession>
<dbReference type="AlphaFoldDB" id="A0A8E5HUD7"/>
<feature type="compositionally biased region" description="Low complexity" evidence="1">
    <location>
        <begin position="50"/>
        <end position="64"/>
    </location>
</feature>